<dbReference type="EMBL" id="UZAJ01008909">
    <property type="protein sequence ID" value="VDO54022.1"/>
    <property type="molecule type" value="Genomic_DNA"/>
</dbReference>
<gene>
    <name evidence="2" type="ORF">OFLC_LOCUS8103</name>
</gene>
<sequence length="32" mass="3729">MSRYDCGDPPPYYSHRRSTHPEDGINFIICNS</sequence>
<evidence type="ECO:0000313" key="3">
    <source>
        <dbReference type="Proteomes" id="UP000267606"/>
    </source>
</evidence>
<feature type="region of interest" description="Disordered" evidence="1">
    <location>
        <begin position="1"/>
        <end position="20"/>
    </location>
</feature>
<reference evidence="4" key="1">
    <citation type="submission" date="2016-06" db="UniProtKB">
        <authorList>
            <consortium name="WormBaseParasite"/>
        </authorList>
    </citation>
    <scope>IDENTIFICATION</scope>
</reference>
<keyword evidence="3" id="KW-1185">Reference proteome</keyword>
<dbReference type="WBParaSite" id="OFLC_0000810001-mRNA-1">
    <property type="protein sequence ID" value="OFLC_0000810001-mRNA-1"/>
    <property type="gene ID" value="OFLC_0000810001"/>
</dbReference>
<reference evidence="2 3" key="2">
    <citation type="submission" date="2018-11" db="EMBL/GenBank/DDBJ databases">
        <authorList>
            <consortium name="Pathogen Informatics"/>
        </authorList>
    </citation>
    <scope>NUCLEOTIDE SEQUENCE [LARGE SCALE GENOMIC DNA]</scope>
</reference>
<accession>A0A183HKT9</accession>
<evidence type="ECO:0000313" key="4">
    <source>
        <dbReference type="WBParaSite" id="OFLC_0000810001-mRNA-1"/>
    </source>
</evidence>
<dbReference type="AlphaFoldDB" id="A0A183HKT9"/>
<protein>
    <submittedName>
        <fullName evidence="2 4">Uncharacterized protein</fullName>
    </submittedName>
</protein>
<evidence type="ECO:0000256" key="1">
    <source>
        <dbReference type="SAM" id="MobiDB-lite"/>
    </source>
</evidence>
<evidence type="ECO:0000313" key="2">
    <source>
        <dbReference type="EMBL" id="VDO54022.1"/>
    </source>
</evidence>
<name>A0A183HKT9_9BILA</name>
<organism evidence="4">
    <name type="scientific">Onchocerca flexuosa</name>
    <dbReference type="NCBI Taxonomy" id="387005"/>
    <lineage>
        <taxon>Eukaryota</taxon>
        <taxon>Metazoa</taxon>
        <taxon>Ecdysozoa</taxon>
        <taxon>Nematoda</taxon>
        <taxon>Chromadorea</taxon>
        <taxon>Rhabditida</taxon>
        <taxon>Spirurina</taxon>
        <taxon>Spiruromorpha</taxon>
        <taxon>Filarioidea</taxon>
        <taxon>Onchocercidae</taxon>
        <taxon>Onchocerca</taxon>
    </lineage>
</organism>
<proteinExistence type="predicted"/>
<dbReference type="Proteomes" id="UP000267606">
    <property type="component" value="Unassembled WGS sequence"/>
</dbReference>